<dbReference type="STRING" id="655355.SAMN05216283_101333"/>
<evidence type="ECO:0000259" key="1">
    <source>
        <dbReference type="Pfam" id="PF04993"/>
    </source>
</evidence>
<dbReference type="Proteomes" id="UP000198964">
    <property type="component" value="Unassembled WGS sequence"/>
</dbReference>
<name>A0A1I2B7V6_9BACT</name>
<dbReference type="RefSeq" id="WP_093918080.1">
    <property type="nucleotide sequence ID" value="NZ_FONW01000001.1"/>
</dbReference>
<organism evidence="2 3">
    <name type="scientific">Sunxiuqinia elliptica</name>
    <dbReference type="NCBI Taxonomy" id="655355"/>
    <lineage>
        <taxon>Bacteria</taxon>
        <taxon>Pseudomonadati</taxon>
        <taxon>Bacteroidota</taxon>
        <taxon>Bacteroidia</taxon>
        <taxon>Marinilabiliales</taxon>
        <taxon>Prolixibacteraceae</taxon>
        <taxon>Sunxiuqinia</taxon>
    </lineage>
</organism>
<dbReference type="EMBL" id="FONW01000001">
    <property type="protein sequence ID" value="SFE52234.1"/>
    <property type="molecule type" value="Genomic_DNA"/>
</dbReference>
<proteinExistence type="predicted"/>
<dbReference type="AlphaFoldDB" id="A0A1I2B7V6"/>
<dbReference type="InterPro" id="IPR007076">
    <property type="entry name" value="TfoX_N"/>
</dbReference>
<accession>A0A1I2B7V6</accession>
<evidence type="ECO:0000313" key="3">
    <source>
        <dbReference type="Proteomes" id="UP000198964"/>
    </source>
</evidence>
<gene>
    <name evidence="2" type="ORF">SAMN05216283_101333</name>
</gene>
<feature type="domain" description="TfoX N-terminal" evidence="1">
    <location>
        <begin position="22"/>
        <end position="103"/>
    </location>
</feature>
<dbReference type="SUPFAM" id="SSF159894">
    <property type="entry name" value="YgaC/TfoX-N like"/>
    <property type="match status" value="1"/>
</dbReference>
<evidence type="ECO:0000313" key="2">
    <source>
        <dbReference type="EMBL" id="SFE52234.1"/>
    </source>
</evidence>
<dbReference type="Gene3D" id="3.30.1460.30">
    <property type="entry name" value="YgaC/TfoX-N like chaperone"/>
    <property type="match status" value="1"/>
</dbReference>
<protein>
    <submittedName>
        <fullName evidence="2">TfoX N-terminal domain-containing protein</fullName>
    </submittedName>
</protein>
<keyword evidence="3" id="KW-1185">Reference proteome</keyword>
<sequence>MAYDKLLADRIRQSLKDRKTAFNEKEMFGGICFMVDDKMCIGIIKQELMARIDPQQEADFLQETGAQKMDFTKRPMKGYLSVTAEGIDMDEDLEKWIDRCLAFNPKAKSSKKRK</sequence>
<reference evidence="2 3" key="1">
    <citation type="submission" date="2016-10" db="EMBL/GenBank/DDBJ databases">
        <authorList>
            <person name="de Groot N.N."/>
        </authorList>
    </citation>
    <scope>NUCLEOTIDE SEQUENCE [LARGE SCALE GENOMIC DNA]</scope>
    <source>
        <strain evidence="2 3">CGMCC 1.9156</strain>
    </source>
</reference>
<dbReference type="Pfam" id="PF04993">
    <property type="entry name" value="TfoX_N"/>
    <property type="match status" value="1"/>
</dbReference>